<dbReference type="GO" id="GO:0016887">
    <property type="term" value="F:ATP hydrolysis activity"/>
    <property type="evidence" value="ECO:0007669"/>
    <property type="project" value="InterPro"/>
</dbReference>
<keyword evidence="2" id="KW-1003">Cell membrane</keyword>
<dbReference type="InterPro" id="IPR003593">
    <property type="entry name" value="AAA+_ATPase"/>
</dbReference>
<proteinExistence type="predicted"/>
<keyword evidence="4 8" id="KW-0067">ATP-binding</keyword>
<dbReference type="PROSITE" id="PS50893">
    <property type="entry name" value="ABC_TRANSPORTER_2"/>
    <property type="match status" value="1"/>
</dbReference>
<keyword evidence="8" id="KW-0132">Cell division</keyword>
<dbReference type="Proteomes" id="UP000254841">
    <property type="component" value="Unassembled WGS sequence"/>
</dbReference>
<evidence type="ECO:0000256" key="4">
    <source>
        <dbReference type="ARBA" id="ARBA00022840"/>
    </source>
</evidence>
<dbReference type="CDD" id="cd03256">
    <property type="entry name" value="ABC_PhnC_transporter"/>
    <property type="match status" value="1"/>
</dbReference>
<accession>A0A377J4P7</accession>
<evidence type="ECO:0000256" key="2">
    <source>
        <dbReference type="ARBA" id="ARBA00022475"/>
    </source>
</evidence>
<feature type="domain" description="ABC transporter" evidence="7">
    <location>
        <begin position="5"/>
        <end position="248"/>
    </location>
</feature>
<dbReference type="PANTHER" id="PTHR43166:SF6">
    <property type="entry name" value="PHOSPHONATES IMPORT ATP-BINDING PROTEIN PHNC"/>
    <property type="match status" value="1"/>
</dbReference>
<dbReference type="PANTHER" id="PTHR43166">
    <property type="entry name" value="AMINO ACID IMPORT ATP-BINDING PROTEIN"/>
    <property type="match status" value="1"/>
</dbReference>
<dbReference type="Pfam" id="PF00005">
    <property type="entry name" value="ABC_tran"/>
    <property type="match status" value="1"/>
</dbReference>
<protein>
    <submittedName>
        <fullName evidence="8">Cell division ATP-binding protein</fullName>
    </submittedName>
</protein>
<dbReference type="SUPFAM" id="SSF52540">
    <property type="entry name" value="P-loop containing nucleoside triphosphate hydrolases"/>
    <property type="match status" value="1"/>
</dbReference>
<dbReference type="NCBIfam" id="TIGR02315">
    <property type="entry name" value="ABC_phnC"/>
    <property type="match status" value="1"/>
</dbReference>
<dbReference type="RefSeq" id="WP_258552227.1">
    <property type="nucleotide sequence ID" value="NZ_UGHV01000001.1"/>
</dbReference>
<dbReference type="InterPro" id="IPR017871">
    <property type="entry name" value="ABC_transporter-like_CS"/>
</dbReference>
<dbReference type="GO" id="GO:0015416">
    <property type="term" value="F:ABC-type phosphonate transporter activity"/>
    <property type="evidence" value="ECO:0007669"/>
    <property type="project" value="InterPro"/>
</dbReference>
<keyword evidence="6" id="KW-0472">Membrane</keyword>
<evidence type="ECO:0000256" key="1">
    <source>
        <dbReference type="ARBA" id="ARBA00022448"/>
    </source>
</evidence>
<evidence type="ECO:0000313" key="8">
    <source>
        <dbReference type="EMBL" id="STO97441.1"/>
    </source>
</evidence>
<evidence type="ECO:0000256" key="6">
    <source>
        <dbReference type="ARBA" id="ARBA00023136"/>
    </source>
</evidence>
<keyword evidence="5" id="KW-1278">Translocase</keyword>
<keyword evidence="1" id="KW-0813">Transport</keyword>
<evidence type="ECO:0000256" key="3">
    <source>
        <dbReference type="ARBA" id="ARBA00022741"/>
    </source>
</evidence>
<dbReference type="GO" id="GO:0005524">
    <property type="term" value="F:ATP binding"/>
    <property type="evidence" value="ECO:0007669"/>
    <property type="project" value="UniProtKB-KW"/>
</dbReference>
<evidence type="ECO:0000313" key="9">
    <source>
        <dbReference type="Proteomes" id="UP000254841"/>
    </source>
</evidence>
<dbReference type="SMART" id="SM00382">
    <property type="entry name" value="AAA"/>
    <property type="match status" value="1"/>
</dbReference>
<keyword evidence="3" id="KW-0547">Nucleotide-binding</keyword>
<dbReference type="Gene3D" id="3.40.50.300">
    <property type="entry name" value="P-loop containing nucleotide triphosphate hydrolases"/>
    <property type="match status" value="1"/>
</dbReference>
<dbReference type="GO" id="GO:0016020">
    <property type="term" value="C:membrane"/>
    <property type="evidence" value="ECO:0007669"/>
    <property type="project" value="InterPro"/>
</dbReference>
<reference evidence="8 9" key="1">
    <citation type="submission" date="2018-06" db="EMBL/GenBank/DDBJ databases">
        <authorList>
            <consortium name="Pathogen Informatics"/>
            <person name="Doyle S."/>
        </authorList>
    </citation>
    <scope>NUCLEOTIDE SEQUENCE [LARGE SCALE GENOMIC DNA]</scope>
    <source>
        <strain evidence="8 9">NCTC12410</strain>
    </source>
</reference>
<dbReference type="GO" id="GO:0051301">
    <property type="term" value="P:cell division"/>
    <property type="evidence" value="ECO:0007669"/>
    <property type="project" value="UniProtKB-KW"/>
</dbReference>
<name>A0A377J4P7_9HELI</name>
<dbReference type="InterPro" id="IPR003439">
    <property type="entry name" value="ABC_transporter-like_ATP-bd"/>
</dbReference>
<evidence type="ECO:0000259" key="7">
    <source>
        <dbReference type="PROSITE" id="PS50893"/>
    </source>
</evidence>
<dbReference type="InterPro" id="IPR012693">
    <property type="entry name" value="ABC_transpr_PhnC"/>
</dbReference>
<evidence type="ECO:0000256" key="5">
    <source>
        <dbReference type="ARBA" id="ARBA00022967"/>
    </source>
</evidence>
<dbReference type="AlphaFoldDB" id="A0A377J4P7"/>
<dbReference type="EMBL" id="UGHV01000001">
    <property type="protein sequence ID" value="STO97441.1"/>
    <property type="molecule type" value="Genomic_DNA"/>
</dbReference>
<dbReference type="InterPro" id="IPR027417">
    <property type="entry name" value="P-loop_NTPase"/>
</dbReference>
<organism evidence="8 9">
    <name type="scientific">Helicobacter canis</name>
    <dbReference type="NCBI Taxonomy" id="29419"/>
    <lineage>
        <taxon>Bacteria</taxon>
        <taxon>Pseudomonadati</taxon>
        <taxon>Campylobacterota</taxon>
        <taxon>Epsilonproteobacteria</taxon>
        <taxon>Campylobacterales</taxon>
        <taxon>Helicobacteraceae</taxon>
        <taxon>Helicobacter</taxon>
    </lineage>
</organism>
<keyword evidence="8" id="KW-0131">Cell cycle</keyword>
<gene>
    <name evidence="8" type="primary">ftsE_2</name>
    <name evidence="8" type="ORF">NCTC12410_01272</name>
</gene>
<dbReference type="PROSITE" id="PS00211">
    <property type="entry name" value="ABC_TRANSPORTER_1"/>
    <property type="match status" value="1"/>
</dbReference>
<sequence length="251" mass="28368">MHAMIDMKDLTLGYRKEKILKHFNLKIKKGEFVGIIGPSGAGKSTLLMSIAGGIKVFNGHFTVLKHDMKKLKKKELTQIRQEIGIIFQGYCLVDRLSVLDNVISGMLKDLPMPRAFIRYYKDKEIKKAKEFMEIVDIEKYSLKRCDELSGGQRQRVAIARALMGNPKIILADEPISALDVKSATKVMEILKKVNETYGVNVITNLHHLEYAKEYCSRIIGVNGGQLVFDGKPKDLDSKAIDRIYHSEEVLA</sequence>
<dbReference type="InterPro" id="IPR050086">
    <property type="entry name" value="MetN_ABC_transporter-like"/>
</dbReference>